<feature type="region of interest" description="Disordered" evidence="1">
    <location>
        <begin position="371"/>
        <end position="400"/>
    </location>
</feature>
<feature type="compositionally biased region" description="Polar residues" evidence="1">
    <location>
        <begin position="372"/>
        <end position="382"/>
    </location>
</feature>
<dbReference type="PANTHER" id="PTHR31579:SF1">
    <property type="entry name" value="OS03G0796600 PROTEIN"/>
    <property type="match status" value="1"/>
</dbReference>
<dbReference type="OrthoDB" id="534871at2759"/>
<dbReference type="EMBL" id="PGGS01000005">
    <property type="protein sequence ID" value="PNH12689.1"/>
    <property type="molecule type" value="Genomic_DNA"/>
</dbReference>
<dbReference type="PANTHER" id="PTHR31579">
    <property type="entry name" value="OS03G0796600 PROTEIN"/>
    <property type="match status" value="1"/>
</dbReference>
<comment type="caution">
    <text evidence="2">The sequence shown here is derived from an EMBL/GenBank/DDBJ whole genome shotgun (WGS) entry which is preliminary data.</text>
</comment>
<accession>A0A2J8AJK4</accession>
<organism evidence="2 3">
    <name type="scientific">Tetrabaena socialis</name>
    <dbReference type="NCBI Taxonomy" id="47790"/>
    <lineage>
        <taxon>Eukaryota</taxon>
        <taxon>Viridiplantae</taxon>
        <taxon>Chlorophyta</taxon>
        <taxon>core chlorophytes</taxon>
        <taxon>Chlorophyceae</taxon>
        <taxon>CS clade</taxon>
        <taxon>Chlamydomonadales</taxon>
        <taxon>Tetrabaenaceae</taxon>
        <taxon>Tetrabaena</taxon>
    </lineage>
</organism>
<evidence type="ECO:0000313" key="3">
    <source>
        <dbReference type="Proteomes" id="UP000236333"/>
    </source>
</evidence>
<dbReference type="Proteomes" id="UP000236333">
    <property type="component" value="Unassembled WGS sequence"/>
</dbReference>
<protein>
    <submittedName>
        <fullName evidence="2">Uncharacterized protein</fullName>
    </submittedName>
</protein>
<dbReference type="AlphaFoldDB" id="A0A2J8AJK4"/>
<dbReference type="Pfam" id="PF04720">
    <property type="entry name" value="PDDEXK_6"/>
    <property type="match status" value="1"/>
</dbReference>
<reference evidence="2 3" key="1">
    <citation type="journal article" date="2017" name="Mol. Biol. Evol.">
        <title>The 4-celled Tetrabaena socialis nuclear genome reveals the essential components for genetic control of cell number at the origin of multicellularity in the volvocine lineage.</title>
        <authorList>
            <person name="Featherston J."/>
            <person name="Arakaki Y."/>
            <person name="Hanschen E.R."/>
            <person name="Ferris P.J."/>
            <person name="Michod R.E."/>
            <person name="Olson B.J.S.C."/>
            <person name="Nozaki H."/>
            <person name="Durand P.M."/>
        </authorList>
    </citation>
    <scope>NUCLEOTIDE SEQUENCE [LARGE SCALE GENOMIC DNA]</scope>
    <source>
        <strain evidence="2 3">NIES-571</strain>
    </source>
</reference>
<sequence length="400" mass="41435">MAAALRGDGGIDALLAYAAAAGGELLPLSAFAHEGLTFTLDDLIGSYYGAPVHAFKRAVCLPHAALGSLPATREGLERKVRQLLMELMLRVGGPPADAQAMAAHLRPHDLRVAITHPARPQVQSHLTRCISAPFLVVSSDDGNEVVVVDAALREHLAVAPSTPAYERSLAVNVPEVFVGSRARLMELVRSMGTAIALNFASQGLHVPPWRRTGALLNRWPAALAEAQEQVAACSGGQQGAAVQDSGRAEPTSLAATLQPAGTATRLQLQQPHGGQQPQQLQHRHAATLVEAQACAAQLGADACGLEGQVHGALHVRAHVGGAGLAARQGRPLPAPAIVVVGFEVGDCLAVAVKPREAAPIARRGRLADLCGSQASNKDSSCADSEGMGASPSPHSVFREG</sequence>
<dbReference type="InterPro" id="IPR006502">
    <property type="entry name" value="PDDEXK-like"/>
</dbReference>
<proteinExistence type="predicted"/>
<evidence type="ECO:0000313" key="2">
    <source>
        <dbReference type="EMBL" id="PNH12689.1"/>
    </source>
</evidence>
<evidence type="ECO:0000256" key="1">
    <source>
        <dbReference type="SAM" id="MobiDB-lite"/>
    </source>
</evidence>
<name>A0A2J8AJK4_9CHLO</name>
<gene>
    <name evidence="2" type="ORF">TSOC_000328</name>
</gene>
<keyword evidence="3" id="KW-1185">Reference proteome</keyword>